<dbReference type="InterPro" id="IPR006224">
    <property type="entry name" value="PsdUridine_synth_RluA-like_CS"/>
</dbReference>
<accession>A0A3Q9IQZ3</accession>
<dbReference type="PANTHER" id="PTHR21600">
    <property type="entry name" value="MITOCHONDRIAL RNA PSEUDOURIDINE SYNTHASE"/>
    <property type="match status" value="1"/>
</dbReference>
<keyword evidence="8" id="KW-1185">Reference proteome</keyword>
<protein>
    <recommendedName>
        <fullName evidence="5">Pseudouridine synthase</fullName>
        <ecNumber evidence="5">5.4.99.-</ecNumber>
    </recommendedName>
</protein>
<evidence type="ECO:0000313" key="7">
    <source>
        <dbReference type="EMBL" id="AZS31669.1"/>
    </source>
</evidence>
<evidence type="ECO:0000313" key="8">
    <source>
        <dbReference type="Proteomes" id="UP000270673"/>
    </source>
</evidence>
<name>A0A3Q9IQZ3_9BACT</name>
<dbReference type="Pfam" id="PF00849">
    <property type="entry name" value="PseudoU_synth_2"/>
    <property type="match status" value="1"/>
</dbReference>
<dbReference type="GO" id="GO:0000455">
    <property type="term" value="P:enzyme-directed rRNA pseudouridine synthesis"/>
    <property type="evidence" value="ECO:0007669"/>
    <property type="project" value="TreeGrafter"/>
</dbReference>
<dbReference type="CDD" id="cd02869">
    <property type="entry name" value="PseudoU_synth_RluA_like"/>
    <property type="match status" value="1"/>
</dbReference>
<comment type="catalytic activity">
    <reaction evidence="5">
        <text>a uridine in RNA = a pseudouridine in RNA</text>
        <dbReference type="Rhea" id="RHEA:48348"/>
        <dbReference type="Rhea" id="RHEA-COMP:12068"/>
        <dbReference type="Rhea" id="RHEA-COMP:12069"/>
        <dbReference type="ChEBI" id="CHEBI:65314"/>
        <dbReference type="ChEBI" id="CHEBI:65315"/>
    </reaction>
</comment>
<dbReference type="RefSeq" id="WP_106624091.1">
    <property type="nucleotide sequence ID" value="NZ_CP032819.1"/>
</dbReference>
<dbReference type="CDD" id="cd00165">
    <property type="entry name" value="S4"/>
    <property type="match status" value="1"/>
</dbReference>
<evidence type="ECO:0000256" key="3">
    <source>
        <dbReference type="PIRSR" id="PIRSR606225-1"/>
    </source>
</evidence>
<dbReference type="Gene3D" id="3.10.290.10">
    <property type="entry name" value="RNA-binding S4 domain"/>
    <property type="match status" value="1"/>
</dbReference>
<keyword evidence="2 5" id="KW-0413">Isomerase</keyword>
<dbReference type="InterPro" id="IPR006225">
    <property type="entry name" value="PsdUridine_synth_RluC/D"/>
</dbReference>
<comment type="similarity">
    <text evidence="1 5">Belongs to the pseudouridine synthase RluA family.</text>
</comment>
<dbReference type="SUPFAM" id="SSF55174">
    <property type="entry name" value="Alpha-L RNA-binding motif"/>
    <property type="match status" value="1"/>
</dbReference>
<keyword evidence="4" id="KW-0694">RNA-binding</keyword>
<evidence type="ECO:0000256" key="1">
    <source>
        <dbReference type="ARBA" id="ARBA00010876"/>
    </source>
</evidence>
<dbReference type="EC" id="5.4.99.-" evidence="5"/>
<dbReference type="InterPro" id="IPR050188">
    <property type="entry name" value="RluA_PseudoU_synthase"/>
</dbReference>
<feature type="active site" evidence="3">
    <location>
        <position position="141"/>
    </location>
</feature>
<proteinExistence type="inferred from homology"/>
<dbReference type="GO" id="GO:0140098">
    <property type="term" value="F:catalytic activity, acting on RNA"/>
    <property type="evidence" value="ECO:0007669"/>
    <property type="project" value="UniProtKB-ARBA"/>
</dbReference>
<evidence type="ECO:0000256" key="5">
    <source>
        <dbReference type="RuleBase" id="RU362028"/>
    </source>
</evidence>
<dbReference type="SUPFAM" id="SSF55120">
    <property type="entry name" value="Pseudouridine synthase"/>
    <property type="match status" value="1"/>
</dbReference>
<dbReference type="InterPro" id="IPR036986">
    <property type="entry name" value="S4_RNA-bd_sf"/>
</dbReference>
<dbReference type="KEGG" id="buy:D8S85_20345"/>
<organism evidence="7 8">
    <name type="scientific">Butyricimonas faecalis</name>
    <dbReference type="NCBI Taxonomy" id="2093856"/>
    <lineage>
        <taxon>Bacteria</taxon>
        <taxon>Pseudomonadati</taxon>
        <taxon>Bacteroidota</taxon>
        <taxon>Bacteroidia</taxon>
        <taxon>Bacteroidales</taxon>
        <taxon>Odoribacteraceae</taxon>
        <taxon>Butyricimonas</taxon>
    </lineage>
</organism>
<dbReference type="AlphaFoldDB" id="A0A3Q9IQZ3"/>
<evidence type="ECO:0000259" key="6">
    <source>
        <dbReference type="Pfam" id="PF00849"/>
    </source>
</evidence>
<dbReference type="GO" id="GO:0009982">
    <property type="term" value="F:pseudouridine synthase activity"/>
    <property type="evidence" value="ECO:0007669"/>
    <property type="project" value="InterPro"/>
</dbReference>
<dbReference type="InterPro" id="IPR020103">
    <property type="entry name" value="PsdUridine_synth_cat_dom_sf"/>
</dbReference>
<evidence type="ECO:0000256" key="2">
    <source>
        <dbReference type="ARBA" id="ARBA00023235"/>
    </source>
</evidence>
<dbReference type="PROSITE" id="PS50889">
    <property type="entry name" value="S4"/>
    <property type="match status" value="1"/>
</dbReference>
<dbReference type="InterPro" id="IPR006145">
    <property type="entry name" value="PsdUridine_synth_RsuA/RluA"/>
</dbReference>
<dbReference type="Proteomes" id="UP000270673">
    <property type="component" value="Chromosome"/>
</dbReference>
<dbReference type="Gene3D" id="3.30.2350.10">
    <property type="entry name" value="Pseudouridine synthase"/>
    <property type="match status" value="1"/>
</dbReference>
<dbReference type="NCBIfam" id="TIGR00005">
    <property type="entry name" value="rluA_subfam"/>
    <property type="match status" value="1"/>
</dbReference>
<dbReference type="PANTHER" id="PTHR21600:SF44">
    <property type="entry name" value="RIBOSOMAL LARGE SUBUNIT PSEUDOURIDINE SYNTHASE D"/>
    <property type="match status" value="1"/>
</dbReference>
<dbReference type="PROSITE" id="PS01129">
    <property type="entry name" value="PSI_RLU"/>
    <property type="match status" value="1"/>
</dbReference>
<evidence type="ECO:0000256" key="4">
    <source>
        <dbReference type="PROSITE-ProRule" id="PRU00182"/>
    </source>
</evidence>
<feature type="domain" description="Pseudouridine synthase RsuA/RluA-like" evidence="6">
    <location>
        <begin position="94"/>
        <end position="244"/>
    </location>
</feature>
<dbReference type="GO" id="GO:0003723">
    <property type="term" value="F:RNA binding"/>
    <property type="evidence" value="ECO:0007669"/>
    <property type="project" value="UniProtKB-KW"/>
</dbReference>
<reference evidence="7 8" key="1">
    <citation type="submission" date="2018-10" db="EMBL/GenBank/DDBJ databases">
        <title>Butyricimonas faecalis sp. nov., isolated from human faeces and emended description of the genus Butyricimonas.</title>
        <authorList>
            <person name="Le Roy T."/>
            <person name="Van der Smissen P."/>
            <person name="Paquot A."/>
            <person name="Delzenne N."/>
            <person name="Muccioli G."/>
            <person name="Collet J.-F."/>
            <person name="Cani P.D."/>
        </authorList>
    </citation>
    <scope>NUCLEOTIDE SEQUENCE [LARGE SCALE GENOMIC DNA]</scope>
    <source>
        <strain evidence="7 8">H184</strain>
    </source>
</reference>
<dbReference type="EMBL" id="CP032819">
    <property type="protein sequence ID" value="AZS31669.1"/>
    <property type="molecule type" value="Genomic_DNA"/>
</dbReference>
<gene>
    <name evidence="7" type="ORF">D8S85_20345</name>
</gene>
<sequence length="299" mass="34267">MKPQNTSRAKAPRCRSFEVQDENTLMPFLLQVLHDQSRTAVKSFLAHKLVQVNNRVTTQFDTPLKPGDTVTVGMNKSAAPFHHPMLNLLYEDEHLLVVEKASGLLSMGTERDKTKTAYYILNNYLRNKDPRNHIFILHRLDRETSGIMMFAKSKKVQEILQKNWNDMIRERKYVAVVEGCPQPEQGQVKSYISENKALIVHATSSQDGKLAITNYTTLKSNRQFALVELELETGRKNQIRVHMQEIGHPVTGDPKYGATKNPLRRLALHAFKLDFIHPITGKNMKFETPIPAKFMTLFK</sequence>
<comment type="function">
    <text evidence="5">Responsible for synthesis of pseudouridine from uracil.</text>
</comment>
<dbReference type="OrthoDB" id="9796412at2"/>